<dbReference type="AlphaFoldDB" id="A0A430FSA7"/>
<proteinExistence type="inferred from homology"/>
<feature type="transmembrane region" description="Helical" evidence="7">
    <location>
        <begin position="290"/>
        <end position="311"/>
    </location>
</feature>
<dbReference type="PANTHER" id="PTHR43386:SF6">
    <property type="entry name" value="ABC TRANSPORTER PERMEASE PROTEIN"/>
    <property type="match status" value="1"/>
</dbReference>
<evidence type="ECO:0000256" key="6">
    <source>
        <dbReference type="ARBA" id="ARBA00023136"/>
    </source>
</evidence>
<organism evidence="9 10">
    <name type="scientific">Bifidobacterium dolichotidis</name>
    <dbReference type="NCBI Taxonomy" id="2306976"/>
    <lineage>
        <taxon>Bacteria</taxon>
        <taxon>Bacillati</taxon>
        <taxon>Actinomycetota</taxon>
        <taxon>Actinomycetes</taxon>
        <taxon>Bifidobacteriales</taxon>
        <taxon>Bifidobacteriaceae</taxon>
        <taxon>Bifidobacterium</taxon>
    </lineage>
</organism>
<evidence type="ECO:0000256" key="2">
    <source>
        <dbReference type="ARBA" id="ARBA00022448"/>
    </source>
</evidence>
<keyword evidence="5 7" id="KW-1133">Transmembrane helix</keyword>
<dbReference type="InterPro" id="IPR035906">
    <property type="entry name" value="MetI-like_sf"/>
</dbReference>
<keyword evidence="6 7" id="KW-0472">Membrane</keyword>
<dbReference type="PROSITE" id="PS50928">
    <property type="entry name" value="ABC_TM1"/>
    <property type="match status" value="1"/>
</dbReference>
<dbReference type="InterPro" id="IPR025966">
    <property type="entry name" value="OppC_N"/>
</dbReference>
<comment type="subcellular location">
    <subcellularLocation>
        <location evidence="1 7">Cell membrane</location>
        <topology evidence="1 7">Multi-pass membrane protein</topology>
    </subcellularLocation>
</comment>
<dbReference type="Gene3D" id="1.10.3720.10">
    <property type="entry name" value="MetI-like"/>
    <property type="match status" value="1"/>
</dbReference>
<accession>A0A430FSA7</accession>
<keyword evidence="4 7" id="KW-0812">Transmembrane</keyword>
<dbReference type="Pfam" id="PF00528">
    <property type="entry name" value="BPD_transp_1"/>
    <property type="match status" value="1"/>
</dbReference>
<keyword evidence="10" id="KW-1185">Reference proteome</keyword>
<evidence type="ECO:0000256" key="7">
    <source>
        <dbReference type="RuleBase" id="RU363032"/>
    </source>
</evidence>
<evidence type="ECO:0000256" key="5">
    <source>
        <dbReference type="ARBA" id="ARBA00022989"/>
    </source>
</evidence>
<dbReference type="SUPFAM" id="SSF161098">
    <property type="entry name" value="MetI-like"/>
    <property type="match status" value="1"/>
</dbReference>
<dbReference type="PANTHER" id="PTHR43386">
    <property type="entry name" value="OLIGOPEPTIDE TRANSPORT SYSTEM PERMEASE PROTEIN APPC"/>
    <property type="match status" value="1"/>
</dbReference>
<evidence type="ECO:0000256" key="4">
    <source>
        <dbReference type="ARBA" id="ARBA00022692"/>
    </source>
</evidence>
<gene>
    <name evidence="9" type="ORF">D2E26_0302</name>
</gene>
<evidence type="ECO:0000256" key="3">
    <source>
        <dbReference type="ARBA" id="ARBA00022475"/>
    </source>
</evidence>
<protein>
    <submittedName>
        <fullName evidence="9">Peptide ABC transporter permease</fullName>
    </submittedName>
</protein>
<dbReference type="CDD" id="cd06261">
    <property type="entry name" value="TM_PBP2"/>
    <property type="match status" value="1"/>
</dbReference>
<evidence type="ECO:0000313" key="10">
    <source>
        <dbReference type="Proteomes" id="UP000287609"/>
    </source>
</evidence>
<feature type="transmembrane region" description="Helical" evidence="7">
    <location>
        <begin position="56"/>
        <end position="77"/>
    </location>
</feature>
<dbReference type="RefSeq" id="WP_125962937.1">
    <property type="nucleotide sequence ID" value="NZ_QXGM01000001.1"/>
</dbReference>
<name>A0A430FSA7_9BIFI</name>
<keyword evidence="3" id="KW-1003">Cell membrane</keyword>
<dbReference type="OrthoDB" id="9812701at2"/>
<dbReference type="InterPro" id="IPR000515">
    <property type="entry name" value="MetI-like"/>
</dbReference>
<dbReference type="GO" id="GO:0055085">
    <property type="term" value="P:transmembrane transport"/>
    <property type="evidence" value="ECO:0007669"/>
    <property type="project" value="InterPro"/>
</dbReference>
<feature type="transmembrane region" description="Helical" evidence="7">
    <location>
        <begin position="182"/>
        <end position="201"/>
    </location>
</feature>
<evidence type="ECO:0000256" key="1">
    <source>
        <dbReference type="ARBA" id="ARBA00004651"/>
    </source>
</evidence>
<sequence>MSAVDRLQPIETLPGQERYVAPLDETPLREVDSIDESAPATSMWADAWRTLRKNPLFIVSAILIVFIVFVALFPSVFTKENPNYCSLENSLAGSSANHPFGFDLQGCDVYARVVYGTRTSISVGILTTIIVVFVGALIGAIAGFCGGWVDGVLSRLVDIFMAIPMLLGAIVVLQMFRSSSSIWKVVLVLALFGWVSVARIARGAVLSSKNLEFNTASTALGSTPMRNLFRHIIPNSLAPVIVIATTSLGSYIVAEATLSFLGIGLPTTTVSWGGDISKAQSILRTDPMVLFYPSVALAITVLAFIMLGDAVKDALDPKSRTE</sequence>
<dbReference type="InterPro" id="IPR050366">
    <property type="entry name" value="BP-dependent_transpt_permease"/>
</dbReference>
<comment type="similarity">
    <text evidence="7">Belongs to the binding-protein-dependent transport system permease family.</text>
</comment>
<evidence type="ECO:0000313" key="9">
    <source>
        <dbReference type="EMBL" id="RSX55739.1"/>
    </source>
</evidence>
<feature type="transmembrane region" description="Helical" evidence="7">
    <location>
        <begin position="121"/>
        <end position="144"/>
    </location>
</feature>
<evidence type="ECO:0000259" key="8">
    <source>
        <dbReference type="PROSITE" id="PS50928"/>
    </source>
</evidence>
<feature type="transmembrane region" description="Helical" evidence="7">
    <location>
        <begin position="232"/>
        <end position="254"/>
    </location>
</feature>
<dbReference type="EMBL" id="QXGM01000001">
    <property type="protein sequence ID" value="RSX55739.1"/>
    <property type="molecule type" value="Genomic_DNA"/>
</dbReference>
<comment type="caution">
    <text evidence="9">The sequence shown here is derived from an EMBL/GenBank/DDBJ whole genome shotgun (WGS) entry which is preliminary data.</text>
</comment>
<keyword evidence="2 7" id="KW-0813">Transport</keyword>
<reference evidence="9 10" key="1">
    <citation type="submission" date="2018-09" db="EMBL/GenBank/DDBJ databases">
        <title>Characterization of the phylogenetic diversity of five novel species belonging to the genus Bifidobacterium.</title>
        <authorList>
            <person name="Lugli G.A."/>
            <person name="Duranti S."/>
            <person name="Milani C."/>
        </authorList>
    </citation>
    <scope>NUCLEOTIDE SEQUENCE [LARGE SCALE GENOMIC DNA]</scope>
    <source>
        <strain evidence="9 10">2036B</strain>
    </source>
</reference>
<feature type="transmembrane region" description="Helical" evidence="7">
    <location>
        <begin position="156"/>
        <end position="176"/>
    </location>
</feature>
<dbReference type="Pfam" id="PF12911">
    <property type="entry name" value="OppC_N"/>
    <property type="match status" value="1"/>
</dbReference>
<feature type="domain" description="ABC transmembrane type-1" evidence="8">
    <location>
        <begin position="117"/>
        <end position="308"/>
    </location>
</feature>
<dbReference type="Proteomes" id="UP000287609">
    <property type="component" value="Unassembled WGS sequence"/>
</dbReference>
<dbReference type="GO" id="GO:0005886">
    <property type="term" value="C:plasma membrane"/>
    <property type="evidence" value="ECO:0007669"/>
    <property type="project" value="UniProtKB-SubCell"/>
</dbReference>